<dbReference type="AlphaFoldDB" id="A0A1B1AZJ0"/>
<evidence type="ECO:0000313" key="7">
    <source>
        <dbReference type="Proteomes" id="UP000092659"/>
    </source>
</evidence>
<dbReference type="InterPro" id="IPR036388">
    <property type="entry name" value="WH-like_DNA-bd_sf"/>
</dbReference>
<feature type="domain" description="HTH luxR-type" evidence="4">
    <location>
        <begin position="99"/>
        <end position="164"/>
    </location>
</feature>
<dbReference type="InterPro" id="IPR016032">
    <property type="entry name" value="Sig_transdc_resp-reg_C-effctor"/>
</dbReference>
<dbReference type="PROSITE" id="PS50043">
    <property type="entry name" value="HTH_LUXR_2"/>
    <property type="match status" value="1"/>
</dbReference>
<protein>
    <submittedName>
        <fullName evidence="6">DNA-binding NarL/FixJ family response regulator</fullName>
    </submittedName>
</protein>
<dbReference type="EMBL" id="CP016279">
    <property type="protein sequence ID" value="ANP51931.1"/>
    <property type="molecule type" value="Genomic_DNA"/>
</dbReference>
<sequence length="166" mass="18129">MLTPGLLHCQGLLDGRTDTLLAAADTCDQLRRPWQAARCHEDTGVLLTRRGHRDEARHELEPAAAGCQALNAAWNVARVDAGLRELGVRCGARGTRGRPIHGWQSLTNTALKVAGLVAEGLFNPNVAERLFISRRTVQIHVSSILAKLDLTSRVEVAIRMAQQDAR</sequence>
<dbReference type="STRING" id="68214.AVL59_22255"/>
<dbReference type="CDD" id="cd06170">
    <property type="entry name" value="LuxR_C_like"/>
    <property type="match status" value="1"/>
</dbReference>
<dbReference type="SMART" id="SM00421">
    <property type="entry name" value="HTH_LUXR"/>
    <property type="match status" value="1"/>
</dbReference>
<dbReference type="Proteomes" id="UP000092659">
    <property type="component" value="Chromosome"/>
</dbReference>
<dbReference type="PANTHER" id="PTHR44688:SF16">
    <property type="entry name" value="DNA-BINDING TRANSCRIPTIONAL ACTIVATOR DEVR_DOSR"/>
    <property type="match status" value="1"/>
</dbReference>
<evidence type="ECO:0000259" key="4">
    <source>
        <dbReference type="PROSITE" id="PS50043"/>
    </source>
</evidence>
<dbReference type="Proteomes" id="UP001519309">
    <property type="component" value="Unassembled WGS sequence"/>
</dbReference>
<dbReference type="KEGG" id="sgs:AVL59_22255"/>
<keyword evidence="1" id="KW-0805">Transcription regulation</keyword>
<evidence type="ECO:0000256" key="1">
    <source>
        <dbReference type="ARBA" id="ARBA00023015"/>
    </source>
</evidence>
<dbReference type="OrthoDB" id="8482304at2"/>
<dbReference type="RefSeq" id="WP_067307222.1">
    <property type="nucleotide sequence ID" value="NZ_CP016279.1"/>
</dbReference>
<evidence type="ECO:0000313" key="6">
    <source>
        <dbReference type="EMBL" id="MBP2055136.1"/>
    </source>
</evidence>
<evidence type="ECO:0000256" key="3">
    <source>
        <dbReference type="ARBA" id="ARBA00023163"/>
    </source>
</evidence>
<dbReference type="EMBL" id="JAGGLP010000027">
    <property type="protein sequence ID" value="MBP2055136.1"/>
    <property type="molecule type" value="Genomic_DNA"/>
</dbReference>
<evidence type="ECO:0000313" key="8">
    <source>
        <dbReference type="Proteomes" id="UP001519309"/>
    </source>
</evidence>
<organism evidence="5 7">
    <name type="scientific">Streptomyces griseochromogenes</name>
    <dbReference type="NCBI Taxonomy" id="68214"/>
    <lineage>
        <taxon>Bacteria</taxon>
        <taxon>Bacillati</taxon>
        <taxon>Actinomycetota</taxon>
        <taxon>Actinomycetes</taxon>
        <taxon>Kitasatosporales</taxon>
        <taxon>Streptomycetaceae</taxon>
        <taxon>Streptomyces</taxon>
    </lineage>
</organism>
<dbReference type="PANTHER" id="PTHR44688">
    <property type="entry name" value="DNA-BINDING TRANSCRIPTIONAL ACTIVATOR DEVR_DOSR"/>
    <property type="match status" value="1"/>
</dbReference>
<dbReference type="InterPro" id="IPR000792">
    <property type="entry name" value="Tscrpt_reg_LuxR_C"/>
</dbReference>
<evidence type="ECO:0000256" key="2">
    <source>
        <dbReference type="ARBA" id="ARBA00023125"/>
    </source>
</evidence>
<dbReference type="GO" id="GO:0003677">
    <property type="term" value="F:DNA binding"/>
    <property type="evidence" value="ECO:0007669"/>
    <property type="project" value="UniProtKB-KW"/>
</dbReference>
<evidence type="ECO:0000313" key="5">
    <source>
        <dbReference type="EMBL" id="ANP51931.1"/>
    </source>
</evidence>
<dbReference type="Pfam" id="PF00196">
    <property type="entry name" value="GerE"/>
    <property type="match status" value="1"/>
</dbReference>
<gene>
    <name evidence="5" type="ORF">AVL59_22255</name>
    <name evidence="6" type="ORF">J2Z21_008149</name>
</gene>
<dbReference type="SUPFAM" id="SSF46894">
    <property type="entry name" value="C-terminal effector domain of the bipartite response regulators"/>
    <property type="match status" value="1"/>
</dbReference>
<reference evidence="5 7" key="1">
    <citation type="submission" date="2016-06" db="EMBL/GenBank/DDBJ databases">
        <title>Complete genome sequence of Streptomyces griseochromogenes ATCC 14511, the Blasticidin S producer.</title>
        <authorList>
            <person name="Wu L."/>
        </authorList>
    </citation>
    <scope>NUCLEOTIDE SEQUENCE [LARGE SCALE GENOMIC DNA]</scope>
    <source>
        <strain evidence="5 7">ATCC 14511</strain>
    </source>
</reference>
<dbReference type="Gene3D" id="1.10.10.10">
    <property type="entry name" value="Winged helix-like DNA-binding domain superfamily/Winged helix DNA-binding domain"/>
    <property type="match status" value="1"/>
</dbReference>
<dbReference type="GO" id="GO:0006355">
    <property type="term" value="P:regulation of DNA-templated transcription"/>
    <property type="evidence" value="ECO:0007669"/>
    <property type="project" value="InterPro"/>
</dbReference>
<dbReference type="PRINTS" id="PR00038">
    <property type="entry name" value="HTHLUXR"/>
</dbReference>
<proteinExistence type="predicted"/>
<name>A0A1B1AZJ0_9ACTN</name>
<reference evidence="6 8" key="2">
    <citation type="submission" date="2021-03" db="EMBL/GenBank/DDBJ databases">
        <title>Genomic Encyclopedia of Type Strains, Phase IV (KMG-IV): sequencing the most valuable type-strain genomes for metagenomic binning, comparative biology and taxonomic classification.</title>
        <authorList>
            <person name="Goeker M."/>
        </authorList>
    </citation>
    <scope>NUCLEOTIDE SEQUENCE [LARGE SCALE GENOMIC DNA]</scope>
    <source>
        <strain evidence="6 8">DSM 40499</strain>
    </source>
</reference>
<keyword evidence="2 6" id="KW-0238">DNA-binding</keyword>
<dbReference type="PROSITE" id="PS00622">
    <property type="entry name" value="HTH_LUXR_1"/>
    <property type="match status" value="1"/>
</dbReference>
<keyword evidence="8" id="KW-1185">Reference proteome</keyword>
<keyword evidence="3" id="KW-0804">Transcription</keyword>
<accession>A0A1B1AZJ0</accession>